<dbReference type="GO" id="GO:0003700">
    <property type="term" value="F:DNA-binding transcription factor activity"/>
    <property type="evidence" value="ECO:0007669"/>
    <property type="project" value="TreeGrafter"/>
</dbReference>
<dbReference type="AlphaFoldDB" id="A0A6J4Q9A9"/>
<gene>
    <name evidence="6" type="ORF">AVDCRST_MAG82-2331</name>
</gene>
<dbReference type="Pfam" id="PF00440">
    <property type="entry name" value="TetR_N"/>
    <property type="match status" value="1"/>
</dbReference>
<evidence type="ECO:0000313" key="6">
    <source>
        <dbReference type="EMBL" id="CAA9434092.1"/>
    </source>
</evidence>
<evidence type="ECO:0000256" key="4">
    <source>
        <dbReference type="PROSITE-ProRule" id="PRU00335"/>
    </source>
</evidence>
<dbReference type="Gene3D" id="1.10.357.10">
    <property type="entry name" value="Tetracycline Repressor, domain 2"/>
    <property type="match status" value="1"/>
</dbReference>
<sequence>MEEPSGRGLGPKARRTRERILGAALGLFAEKGYEATTMRDVAREAGASLGLAYRYFASKEEFALALYMGLAEESVGWAGEGLAEGTVAERFELAMLAKLDQVSPHRGPLAALLSRALDPNSPISALGEGTAAVREKMGGVFLEVVRGASDAPREEQARQLGNVLYALHLAILLYWFHDRTPGAQATRDLVGSARETLRYLRPALRLPPMSRVLSRLAGALGNVGMNVTAPTAEESGGAR</sequence>
<organism evidence="6">
    <name type="scientific">uncultured Rubrobacteraceae bacterium</name>
    <dbReference type="NCBI Taxonomy" id="349277"/>
    <lineage>
        <taxon>Bacteria</taxon>
        <taxon>Bacillati</taxon>
        <taxon>Actinomycetota</taxon>
        <taxon>Rubrobacteria</taxon>
        <taxon>Rubrobacterales</taxon>
        <taxon>Rubrobacteraceae</taxon>
        <taxon>environmental samples</taxon>
    </lineage>
</organism>
<dbReference type="InterPro" id="IPR009057">
    <property type="entry name" value="Homeodomain-like_sf"/>
</dbReference>
<reference evidence="6" key="1">
    <citation type="submission" date="2020-02" db="EMBL/GenBank/DDBJ databases">
        <authorList>
            <person name="Meier V. D."/>
        </authorList>
    </citation>
    <scope>NUCLEOTIDE SEQUENCE</scope>
    <source>
        <strain evidence="6">AVDCRST_MAG82</strain>
    </source>
</reference>
<feature type="domain" description="HTH tetR-type" evidence="5">
    <location>
        <begin position="14"/>
        <end position="74"/>
    </location>
</feature>
<dbReference type="GO" id="GO:0000976">
    <property type="term" value="F:transcription cis-regulatory region binding"/>
    <property type="evidence" value="ECO:0007669"/>
    <property type="project" value="TreeGrafter"/>
</dbReference>
<proteinExistence type="predicted"/>
<protein>
    <submittedName>
        <fullName evidence="6">Transcriptional regulator, AcrR family</fullName>
    </submittedName>
</protein>
<accession>A0A6J4Q9A9</accession>
<dbReference type="InterPro" id="IPR041673">
    <property type="entry name" value="TetR_C_23"/>
</dbReference>
<dbReference type="PRINTS" id="PR00455">
    <property type="entry name" value="HTHTETR"/>
</dbReference>
<evidence type="ECO:0000256" key="2">
    <source>
        <dbReference type="ARBA" id="ARBA00023125"/>
    </source>
</evidence>
<dbReference type="InterPro" id="IPR001647">
    <property type="entry name" value="HTH_TetR"/>
</dbReference>
<evidence type="ECO:0000259" key="5">
    <source>
        <dbReference type="PROSITE" id="PS50977"/>
    </source>
</evidence>
<dbReference type="PANTHER" id="PTHR30055:SF238">
    <property type="entry name" value="MYCOFACTOCIN BIOSYNTHESIS TRANSCRIPTIONAL REGULATOR MFTR-RELATED"/>
    <property type="match status" value="1"/>
</dbReference>
<dbReference type="PROSITE" id="PS50977">
    <property type="entry name" value="HTH_TETR_2"/>
    <property type="match status" value="1"/>
</dbReference>
<name>A0A6J4Q9A9_9ACTN</name>
<dbReference type="InterPro" id="IPR050109">
    <property type="entry name" value="HTH-type_TetR-like_transc_reg"/>
</dbReference>
<dbReference type="InterPro" id="IPR036271">
    <property type="entry name" value="Tet_transcr_reg_TetR-rel_C_sf"/>
</dbReference>
<feature type="DNA-binding region" description="H-T-H motif" evidence="4">
    <location>
        <begin position="37"/>
        <end position="56"/>
    </location>
</feature>
<dbReference type="Pfam" id="PF17931">
    <property type="entry name" value="TetR_C_23"/>
    <property type="match status" value="1"/>
</dbReference>
<dbReference type="SUPFAM" id="SSF46689">
    <property type="entry name" value="Homeodomain-like"/>
    <property type="match status" value="1"/>
</dbReference>
<keyword evidence="2 4" id="KW-0238">DNA-binding</keyword>
<evidence type="ECO:0000256" key="3">
    <source>
        <dbReference type="ARBA" id="ARBA00023163"/>
    </source>
</evidence>
<evidence type="ECO:0000256" key="1">
    <source>
        <dbReference type="ARBA" id="ARBA00023015"/>
    </source>
</evidence>
<keyword evidence="3" id="KW-0804">Transcription</keyword>
<dbReference type="SUPFAM" id="SSF48498">
    <property type="entry name" value="Tetracyclin repressor-like, C-terminal domain"/>
    <property type="match status" value="1"/>
</dbReference>
<dbReference type="PANTHER" id="PTHR30055">
    <property type="entry name" value="HTH-TYPE TRANSCRIPTIONAL REGULATOR RUTR"/>
    <property type="match status" value="1"/>
</dbReference>
<dbReference type="EMBL" id="CADCVA010000310">
    <property type="protein sequence ID" value="CAA9434092.1"/>
    <property type="molecule type" value="Genomic_DNA"/>
</dbReference>
<keyword evidence="1" id="KW-0805">Transcription regulation</keyword>